<keyword evidence="1 2" id="KW-0238">DNA-binding</keyword>
<evidence type="ECO:0000313" key="8">
    <source>
        <dbReference type="Proteomes" id="UP000312594"/>
    </source>
</evidence>
<evidence type="ECO:0000313" key="6">
    <source>
        <dbReference type="EMBL" id="TNU92176.1"/>
    </source>
</evidence>
<dbReference type="Proteomes" id="UP000436429">
    <property type="component" value="Unassembled WGS sequence"/>
</dbReference>
<dbReference type="PANTHER" id="PTHR43479:SF11">
    <property type="entry name" value="ACREF_ENVCD OPERON REPRESSOR-RELATED"/>
    <property type="match status" value="1"/>
</dbReference>
<dbReference type="EMBL" id="VEVP01000009">
    <property type="protein sequence ID" value="TNU92176.1"/>
    <property type="molecule type" value="Genomic_DNA"/>
</dbReference>
<accession>A0A369NFW9</accession>
<dbReference type="RefSeq" id="WP_009305320.1">
    <property type="nucleotide sequence ID" value="NZ_PPUC01000013.1"/>
</dbReference>
<proteinExistence type="predicted"/>
<organism evidence="6 8">
    <name type="scientific">Eggerthella lenta</name>
    <name type="common">Eubacterium lentum</name>
    <dbReference type="NCBI Taxonomy" id="84112"/>
    <lineage>
        <taxon>Bacteria</taxon>
        <taxon>Bacillati</taxon>
        <taxon>Actinomycetota</taxon>
        <taxon>Coriobacteriia</taxon>
        <taxon>Eggerthellales</taxon>
        <taxon>Eggerthellaceae</taxon>
        <taxon>Eggerthella</taxon>
    </lineage>
</organism>
<dbReference type="Pfam" id="PF00440">
    <property type="entry name" value="TetR_N"/>
    <property type="match status" value="1"/>
</dbReference>
<dbReference type="PANTHER" id="PTHR43479">
    <property type="entry name" value="ACREF/ENVCD OPERON REPRESSOR-RELATED"/>
    <property type="match status" value="1"/>
</dbReference>
<name>A0A369NFW9_EGGLN</name>
<evidence type="ECO:0000256" key="2">
    <source>
        <dbReference type="PROSITE-ProRule" id="PRU00335"/>
    </source>
</evidence>
<dbReference type="Proteomes" id="UP000312594">
    <property type="component" value="Unassembled WGS sequence"/>
</dbReference>
<dbReference type="Gene3D" id="1.10.357.10">
    <property type="entry name" value="Tetracycline Repressor, domain 2"/>
    <property type="match status" value="1"/>
</dbReference>
<dbReference type="EMBL" id="PPTU01000007">
    <property type="protein sequence ID" value="RDB71336.1"/>
    <property type="molecule type" value="Genomic_DNA"/>
</dbReference>
<reference evidence="6 8" key="1">
    <citation type="journal article" date="2005" name="Appl. Environ. Microbiol.">
        <title>Intestinal bacterial communities that produce active estrogen-like compounds enterodiol and enterolactone in humans.</title>
        <authorList>
            <person name="Clavel T."/>
            <person name="Henderson G."/>
            <person name="Alpert C.A."/>
            <person name="Philippe C."/>
            <person name="Rigottier-Gois L."/>
            <person name="Dore J."/>
            <person name="Blaut M."/>
        </authorList>
    </citation>
    <scope>NUCLEOTIDE SEQUENCE [LARGE SCALE GENOMIC DNA]</scope>
    <source>
        <strain evidence="6 8">SECO-MT75m2</strain>
    </source>
</reference>
<protein>
    <submittedName>
        <fullName evidence="4">TetR family transcriptional regulator</fullName>
    </submittedName>
    <submittedName>
        <fullName evidence="6">TetR/AcrR family transcriptional regulator</fullName>
    </submittedName>
</protein>
<evidence type="ECO:0000256" key="1">
    <source>
        <dbReference type="ARBA" id="ARBA00023125"/>
    </source>
</evidence>
<feature type="DNA-binding region" description="H-T-H motif" evidence="2">
    <location>
        <begin position="18"/>
        <end position="37"/>
    </location>
</feature>
<feature type="domain" description="HTH tetR-type" evidence="3">
    <location>
        <begin position="1"/>
        <end position="55"/>
    </location>
</feature>
<dbReference type="SUPFAM" id="SSF46689">
    <property type="entry name" value="Homeodomain-like"/>
    <property type="match status" value="1"/>
</dbReference>
<comment type="caution">
    <text evidence="6">The sequence shown here is derived from an EMBL/GenBank/DDBJ whole genome shotgun (WGS) entry which is preliminary data.</text>
</comment>
<dbReference type="Proteomes" id="UP000253970">
    <property type="component" value="Unassembled WGS sequence"/>
</dbReference>
<reference evidence="4 9" key="4">
    <citation type="submission" date="2019-11" db="EMBL/GenBank/DDBJ databases">
        <title>Whole genome shotgun sequencing (WGS) data from Adlercreutzia equolifaciens ResAG-91, Eggerthella lenta MRI-F36, MRI-F37, MRI-F40, ResAG-49, ResAG-88, ResAG-121, ResAG-145, and Gordonibacter sp. ResAG-5, ResAG-26, ResAG-43, ResAG-50, ResAG-59.</title>
        <authorList>
            <person name="Stoll D.A."/>
            <person name="Danylec N."/>
            <person name="Franz C.M.A.P."/>
            <person name="Huch M."/>
        </authorList>
    </citation>
    <scope>NUCLEOTIDE SEQUENCE [LARGE SCALE GENOMIC DNA]</scope>
    <source>
        <strain evidence="4 9">ResAG-88</strain>
    </source>
</reference>
<dbReference type="InterPro" id="IPR050624">
    <property type="entry name" value="HTH-type_Tx_Regulator"/>
</dbReference>
<evidence type="ECO:0000313" key="7">
    <source>
        <dbReference type="Proteomes" id="UP000253970"/>
    </source>
</evidence>
<dbReference type="InterPro" id="IPR009057">
    <property type="entry name" value="Homeodomain-like_sf"/>
</dbReference>
<evidence type="ECO:0000313" key="4">
    <source>
        <dbReference type="EMBL" id="MVN32699.1"/>
    </source>
</evidence>
<evidence type="ECO:0000259" key="3">
    <source>
        <dbReference type="PROSITE" id="PS50977"/>
    </source>
</evidence>
<dbReference type="PROSITE" id="PS50977">
    <property type="entry name" value="HTH_TETR_2"/>
    <property type="match status" value="1"/>
</dbReference>
<sequence>MKNALVHLLQKKPLNKISVLEICETAQINRTTFYKYYGSQTDLLNEIESDFLAQLDESLALIPEQEGAVASVLANLYEQRTTFCTLVRAIPSHEFATHLFSLPGINGLFKNLAIASSCTKSQTQYTREFIFQGTFAVLCSWLSSENPEPVSEIAEMLELLKDKLL</sequence>
<reference evidence="6" key="3">
    <citation type="submission" date="2019-06" db="EMBL/GenBank/DDBJ databases">
        <authorList>
            <person name="Bisanz J.E."/>
            <person name="Turnbaugh P.J."/>
        </authorList>
    </citation>
    <scope>NUCLEOTIDE SEQUENCE</scope>
    <source>
        <strain evidence="6">SECO-MT75m2</strain>
    </source>
</reference>
<gene>
    <name evidence="5" type="ORF">C1875_05865</name>
    <name evidence="6" type="ORF">FIC87_05555</name>
    <name evidence="4" type="ORF">GO726_05895</name>
</gene>
<evidence type="ECO:0000313" key="9">
    <source>
        <dbReference type="Proteomes" id="UP000436429"/>
    </source>
</evidence>
<reference evidence="5 7" key="2">
    <citation type="journal article" date="2018" name="Elife">
        <title>Discovery and characterization of a prevalent human gut bacterial enzyme sufficient for the inactivation of a family of plant toxins.</title>
        <authorList>
            <person name="Koppel N."/>
            <person name="Bisanz J.E."/>
            <person name="Pandelia M.E."/>
            <person name="Turnbaugh P.J."/>
            <person name="Balskus E.P."/>
        </authorList>
    </citation>
    <scope>NUCLEOTIDE SEQUENCE [LARGE SCALE GENOMIC DNA]</scope>
    <source>
        <strain evidence="5 7">W1 BHI 6</strain>
    </source>
</reference>
<dbReference type="AlphaFoldDB" id="A0A369NFW9"/>
<dbReference type="EMBL" id="WPOM01000009">
    <property type="protein sequence ID" value="MVN32699.1"/>
    <property type="molecule type" value="Genomic_DNA"/>
</dbReference>
<evidence type="ECO:0000313" key="5">
    <source>
        <dbReference type="EMBL" id="RDB71336.1"/>
    </source>
</evidence>
<dbReference type="GO" id="GO:0003677">
    <property type="term" value="F:DNA binding"/>
    <property type="evidence" value="ECO:0007669"/>
    <property type="project" value="UniProtKB-UniRule"/>
</dbReference>
<dbReference type="InterPro" id="IPR001647">
    <property type="entry name" value="HTH_TetR"/>
</dbReference>